<evidence type="ECO:0000259" key="1">
    <source>
        <dbReference type="Pfam" id="PF01936"/>
    </source>
</evidence>
<proteinExistence type="predicted"/>
<evidence type="ECO:0000313" key="2">
    <source>
        <dbReference type="EMBL" id="EJX09899.1"/>
    </source>
</evidence>
<protein>
    <submittedName>
        <fullName evidence="2">Cold-shock protein DNA-binding protein</fullName>
    </submittedName>
</protein>
<sequence>MHLRKIQKGGHVTVIEKGIDVWFVLEAYELSVIRKFDYVLLITEDADYEMLIRKLKALKIHTILLTWNVSGDNTTDTASLLHDEAYTHIELSKWVAKDKIIRKKICKTV</sequence>
<dbReference type="Gene3D" id="3.40.50.1010">
    <property type="entry name" value="5'-nuclease"/>
    <property type="match status" value="1"/>
</dbReference>
<dbReference type="InterPro" id="IPR021139">
    <property type="entry name" value="NYN"/>
</dbReference>
<gene>
    <name evidence="2" type="ORF">EVA_02006</name>
</gene>
<dbReference type="Pfam" id="PF01936">
    <property type="entry name" value="NYN"/>
    <property type="match status" value="1"/>
</dbReference>
<dbReference type="AlphaFoldDB" id="J9GQ33"/>
<accession>J9GQ33</accession>
<feature type="domain" description="NYN" evidence="1">
    <location>
        <begin position="14"/>
        <end position="73"/>
    </location>
</feature>
<comment type="caution">
    <text evidence="2">The sequence shown here is derived from an EMBL/GenBank/DDBJ whole genome shotgun (WGS) entry which is preliminary data.</text>
</comment>
<name>J9GQ33_9ZZZZ</name>
<keyword evidence="2" id="KW-0238">DNA-binding</keyword>
<organism evidence="2">
    <name type="scientific">gut metagenome</name>
    <dbReference type="NCBI Taxonomy" id="749906"/>
    <lineage>
        <taxon>unclassified sequences</taxon>
        <taxon>metagenomes</taxon>
        <taxon>organismal metagenomes</taxon>
    </lineage>
</organism>
<dbReference type="GO" id="GO:0004540">
    <property type="term" value="F:RNA nuclease activity"/>
    <property type="evidence" value="ECO:0007669"/>
    <property type="project" value="InterPro"/>
</dbReference>
<reference evidence="2" key="1">
    <citation type="journal article" date="2012" name="PLoS ONE">
        <title>Gene sets for utilization of primary and secondary nutrition supplies in the distal gut of endangered iberian lynx.</title>
        <authorList>
            <person name="Alcaide M."/>
            <person name="Messina E."/>
            <person name="Richter M."/>
            <person name="Bargiela R."/>
            <person name="Peplies J."/>
            <person name="Huws S.A."/>
            <person name="Newbold C.J."/>
            <person name="Golyshin P.N."/>
            <person name="Simon M.A."/>
            <person name="Lopez G."/>
            <person name="Yakimov M.M."/>
            <person name="Ferrer M."/>
        </authorList>
    </citation>
    <scope>NUCLEOTIDE SEQUENCE</scope>
</reference>
<dbReference type="GO" id="GO:0003677">
    <property type="term" value="F:DNA binding"/>
    <property type="evidence" value="ECO:0007669"/>
    <property type="project" value="UniProtKB-KW"/>
</dbReference>
<dbReference type="EMBL" id="AMCI01000296">
    <property type="protein sequence ID" value="EJX09899.1"/>
    <property type="molecule type" value="Genomic_DNA"/>
</dbReference>